<dbReference type="AlphaFoldDB" id="A0A9W7WJI6"/>
<gene>
    <name evidence="2" type="ORF">IRJ41_002187</name>
</gene>
<protein>
    <submittedName>
        <fullName evidence="2">MAP3K12-binding inhibitory protein 1</fullName>
    </submittedName>
</protein>
<proteinExistence type="predicted"/>
<dbReference type="OrthoDB" id="5531344at2759"/>
<evidence type="ECO:0000313" key="2">
    <source>
        <dbReference type="EMBL" id="KAI7804227.1"/>
    </source>
</evidence>
<name>A0A9W7WJI6_TRIRA</name>
<reference evidence="2" key="1">
    <citation type="submission" date="2021-02" db="EMBL/GenBank/DDBJ databases">
        <title>Comparative genomics reveals that relaxation of natural selection precedes convergent phenotypic evolution of cavefish.</title>
        <authorList>
            <person name="Peng Z."/>
        </authorList>
    </citation>
    <scope>NUCLEOTIDE SEQUENCE</scope>
    <source>
        <tissue evidence="2">Muscle</tissue>
    </source>
</reference>
<organism evidence="2 3">
    <name type="scientific">Triplophysa rosa</name>
    <name type="common">Cave loach</name>
    <dbReference type="NCBI Taxonomy" id="992332"/>
    <lineage>
        <taxon>Eukaryota</taxon>
        <taxon>Metazoa</taxon>
        <taxon>Chordata</taxon>
        <taxon>Craniata</taxon>
        <taxon>Vertebrata</taxon>
        <taxon>Euteleostomi</taxon>
        <taxon>Actinopterygii</taxon>
        <taxon>Neopterygii</taxon>
        <taxon>Teleostei</taxon>
        <taxon>Ostariophysi</taxon>
        <taxon>Cypriniformes</taxon>
        <taxon>Nemacheilidae</taxon>
        <taxon>Triplophysa</taxon>
    </lineage>
</organism>
<dbReference type="PANTHER" id="PTHR23404">
    <property type="entry name" value="MOLYBDOPTERIN SYNTHASE RELATED"/>
    <property type="match status" value="1"/>
</dbReference>
<sequence length="346" mass="38217">MAANGERDALCAGSKQKQPGEQISHDTGHVFKECVGSILDSLAEFGTKLKVGEGVLNVTVSVDSVNISGLQPSHVHTCLQQYILKLQSISENLKQIEVDSNCPDPGTSESTLGCRQETAETCEQMEVDSVNVSPTSQHCGVHEDRNKTDDNVQIKAGKSEIERRISAFIERKQLEINENNVREFCNVIDCNQENSCARTDAVFTPYPGFKSHVKVTRVVNTYGPQTRKVHVDLGDHQQGSISRDCGNPAIEERLHNMEAHLKLPPAGPVPQSVYQRLKKLEDRILELEGLSPEYFHSTNYSHKRPKTSVSQNCSLAELDGKISAVKAALLKKTSMFQPTDAGEFPY</sequence>
<evidence type="ECO:0000313" key="3">
    <source>
        <dbReference type="Proteomes" id="UP001059041"/>
    </source>
</evidence>
<feature type="region of interest" description="Disordered" evidence="1">
    <location>
        <begin position="1"/>
        <end position="23"/>
    </location>
</feature>
<evidence type="ECO:0000256" key="1">
    <source>
        <dbReference type="SAM" id="MobiDB-lite"/>
    </source>
</evidence>
<keyword evidence="3" id="KW-1185">Reference proteome</keyword>
<accession>A0A9W7WJI6</accession>
<dbReference type="EMBL" id="JAFHDT010000010">
    <property type="protein sequence ID" value="KAI7804227.1"/>
    <property type="molecule type" value="Genomic_DNA"/>
</dbReference>
<comment type="caution">
    <text evidence="2">The sequence shown here is derived from an EMBL/GenBank/DDBJ whole genome shotgun (WGS) entry which is preliminary data.</text>
</comment>
<dbReference type="Proteomes" id="UP001059041">
    <property type="component" value="Linkage Group LG10"/>
</dbReference>